<gene>
    <name evidence="1" type="ORF">RD2015_3771</name>
</gene>
<organism evidence="1 2">
    <name type="scientific">Roseateles depolymerans</name>
    <dbReference type="NCBI Taxonomy" id="76731"/>
    <lineage>
        <taxon>Bacteria</taxon>
        <taxon>Pseudomonadati</taxon>
        <taxon>Pseudomonadota</taxon>
        <taxon>Betaproteobacteria</taxon>
        <taxon>Burkholderiales</taxon>
        <taxon>Sphaerotilaceae</taxon>
        <taxon>Roseateles</taxon>
    </lineage>
</organism>
<evidence type="ECO:0000313" key="2">
    <source>
        <dbReference type="Proteomes" id="UP000060699"/>
    </source>
</evidence>
<dbReference type="RefSeq" id="WP_058936220.1">
    <property type="nucleotide sequence ID" value="NZ_CP013729.1"/>
</dbReference>
<dbReference type="PATRIC" id="fig|76731.3.peg.3863"/>
<dbReference type="InterPro" id="IPR007038">
    <property type="entry name" value="HupE_UreJ"/>
</dbReference>
<reference evidence="1 2" key="1">
    <citation type="submission" date="2015-12" db="EMBL/GenBank/DDBJ databases">
        <title>Complete genome of Roseateles depolymerans KCTC 42856.</title>
        <authorList>
            <person name="Kim K.M."/>
        </authorList>
    </citation>
    <scope>NUCLEOTIDE SEQUENCE [LARGE SCALE GENOMIC DNA]</scope>
    <source>
        <strain evidence="1 2">KCTC 42856</strain>
    </source>
</reference>
<dbReference type="Proteomes" id="UP000060699">
    <property type="component" value="Chromosome"/>
</dbReference>
<dbReference type="PIRSF" id="PIRSF016919">
    <property type="entry name" value="HupE_UreJ"/>
    <property type="match status" value="1"/>
</dbReference>
<dbReference type="Pfam" id="PF04955">
    <property type="entry name" value="HupE_UreJ"/>
    <property type="match status" value="1"/>
</dbReference>
<dbReference type="OrthoDB" id="9808192at2"/>
<keyword evidence="2" id="KW-1185">Reference proteome</keyword>
<dbReference type="KEGG" id="rdp:RD2015_3771"/>
<accession>A0A0U3LJF0</accession>
<name>A0A0U3LJF0_9BURK</name>
<dbReference type="AlphaFoldDB" id="A0A0U3LJF0"/>
<evidence type="ECO:0000313" key="1">
    <source>
        <dbReference type="EMBL" id="ALV08223.1"/>
    </source>
</evidence>
<dbReference type="STRING" id="76731.RD2015_3771"/>
<proteinExistence type="predicted"/>
<protein>
    <submittedName>
        <fullName evidence="1">Putative urease accessory protein UreJ/HupE</fullName>
    </submittedName>
</protein>
<dbReference type="EMBL" id="CP013729">
    <property type="protein sequence ID" value="ALV08223.1"/>
    <property type="molecule type" value="Genomic_DNA"/>
</dbReference>
<sequence precursor="true">MLTIASRRFGVILAAMAAALPTLALAHAGEGLPHDHGLSAGFLHPFTGLDHLAAMLAVGLWSALTQQGRRMLVAPLAFVGWLLLGALAGVALARAGLQVPMVEPMVAASVLVLGLVAAARWSLAPLASAGLVGAFAVFHGLAHGAELQGVQALVGMLAATLLLHALGLMLGLRLRTLAPLWSRLAGASVALLGLGLLTRMVWA</sequence>